<keyword evidence="4" id="KW-1185">Reference proteome</keyword>
<proteinExistence type="inferred from homology"/>
<evidence type="ECO:0000313" key="4">
    <source>
        <dbReference type="Proteomes" id="UP000530514"/>
    </source>
</evidence>
<organism evidence="3 4">
    <name type="scientific">Thermoactinomyces daqus</name>
    <dbReference type="NCBI Taxonomy" id="1329516"/>
    <lineage>
        <taxon>Bacteria</taxon>
        <taxon>Bacillati</taxon>
        <taxon>Bacillota</taxon>
        <taxon>Bacilli</taxon>
        <taxon>Bacillales</taxon>
        <taxon>Thermoactinomycetaceae</taxon>
        <taxon>Thermoactinomyces</taxon>
    </lineage>
</organism>
<dbReference type="InterPro" id="IPR022822">
    <property type="entry name" value="LutA"/>
</dbReference>
<evidence type="ECO:0000313" key="3">
    <source>
        <dbReference type="EMBL" id="MBA4542264.1"/>
    </source>
</evidence>
<dbReference type="GO" id="GO:0016491">
    <property type="term" value="F:oxidoreductase activity"/>
    <property type="evidence" value="ECO:0007669"/>
    <property type="project" value="UniProtKB-ARBA"/>
</dbReference>
<evidence type="ECO:0000259" key="2">
    <source>
        <dbReference type="Pfam" id="PF02754"/>
    </source>
</evidence>
<dbReference type="RefSeq" id="WP_033099652.1">
    <property type="nucleotide sequence ID" value="NZ_JACEIP010000005.1"/>
</dbReference>
<dbReference type="HAMAP" id="MF_02105">
    <property type="entry name" value="LutA"/>
    <property type="match status" value="1"/>
</dbReference>
<reference evidence="3 4" key="1">
    <citation type="submission" date="2020-07" db="EMBL/GenBank/DDBJ databases">
        <authorList>
            <person name="Feng H."/>
        </authorList>
    </citation>
    <scope>NUCLEOTIDE SEQUENCE [LARGE SCALE GENOMIC DNA]</scope>
    <source>
        <strain evidence="4">s-11</strain>
    </source>
</reference>
<comment type="similarity">
    <text evidence="1">Belongs to the LutA/YkgE family.</text>
</comment>
<dbReference type="GO" id="GO:0006089">
    <property type="term" value="P:lactate metabolic process"/>
    <property type="evidence" value="ECO:0007669"/>
    <property type="project" value="UniProtKB-UniRule"/>
</dbReference>
<accession>A0A7W2AI12</accession>
<dbReference type="InterPro" id="IPR004017">
    <property type="entry name" value="Cys_rich_dom"/>
</dbReference>
<feature type="domain" description="Cysteine-rich" evidence="2">
    <location>
        <begin position="3"/>
        <end position="83"/>
    </location>
</feature>
<dbReference type="AlphaFoldDB" id="A0A7W2AI12"/>
<dbReference type="Proteomes" id="UP000530514">
    <property type="component" value="Unassembled WGS sequence"/>
</dbReference>
<protein>
    <recommendedName>
        <fullName evidence="1">Lactate utilization protein A</fullName>
    </recommendedName>
</protein>
<dbReference type="GO" id="GO:0005829">
    <property type="term" value="C:cytosol"/>
    <property type="evidence" value="ECO:0007669"/>
    <property type="project" value="TreeGrafter"/>
</dbReference>
<dbReference type="OrthoDB" id="9770306at2"/>
<feature type="domain" description="Cysteine-rich" evidence="2">
    <location>
        <begin position="132"/>
        <end position="215"/>
    </location>
</feature>
<dbReference type="EMBL" id="JACEIP010000005">
    <property type="protein sequence ID" value="MBA4542264.1"/>
    <property type="molecule type" value="Genomic_DNA"/>
</dbReference>
<evidence type="ECO:0000256" key="1">
    <source>
        <dbReference type="HAMAP-Rule" id="MF_02105"/>
    </source>
</evidence>
<dbReference type="PANTHER" id="PTHR30296:SF0">
    <property type="entry name" value="LACTATE UTILIZATION PROTEIN A"/>
    <property type="match status" value="1"/>
</dbReference>
<name>A0A7W2AI12_9BACL</name>
<dbReference type="Pfam" id="PF02754">
    <property type="entry name" value="CCG"/>
    <property type="match status" value="2"/>
</dbReference>
<comment type="function">
    <text evidence="1">Is involved in L-lactate degradation and allows cells to grow with lactate as the sole carbon source.</text>
</comment>
<dbReference type="PANTHER" id="PTHR30296">
    <property type="entry name" value="UNCHARACTERIZED PROTEIN YKGE"/>
    <property type="match status" value="1"/>
</dbReference>
<gene>
    <name evidence="1" type="primary">lutA</name>
    <name evidence="3" type="ORF">H1164_05025</name>
</gene>
<comment type="caution">
    <text evidence="3">The sequence shown here is derived from an EMBL/GenBank/DDBJ whole genome shotgun (WGS) entry which is preliminary data.</text>
</comment>
<sequence length="248" mass="27561">MRVSLFVTCLTDVFFPEVGKAVVEILERLGCEVDFPETQTCCGQPAYNSGYHLETKEVAEHMIETFEPAEYIVTPSGSCAAMFHEYEQLFSGQPDLQARARALANRTYEFTQFLTEILQVDDLGAELHATATYHPSCHMNRLLGVTEAPYRLLENVKGLKLIPLPHAHDCCGFGGTFSVKMNAISSRMVDEKAQHIEETRAGLLIGADCSCLMNIGGRLSRLGKPVKVMHIAQVLNHLRQRGDEKDAD</sequence>